<evidence type="ECO:0000259" key="4">
    <source>
        <dbReference type="Pfam" id="PF13439"/>
    </source>
</evidence>
<dbReference type="EMBL" id="SIXH01000010">
    <property type="protein sequence ID" value="TBO61261.1"/>
    <property type="molecule type" value="Genomic_DNA"/>
</dbReference>
<keyword evidence="1" id="KW-0328">Glycosyltransferase</keyword>
<keyword evidence="2 5" id="KW-0808">Transferase</keyword>
<dbReference type="Pfam" id="PF00534">
    <property type="entry name" value="Glycos_transf_1"/>
    <property type="match status" value="1"/>
</dbReference>
<gene>
    <name evidence="5" type="ORF">EYS09_02140</name>
</gene>
<dbReference type="AlphaFoldDB" id="A0A4V2JJ62"/>
<dbReference type="Gene3D" id="3.40.50.2000">
    <property type="entry name" value="Glycogen Phosphorylase B"/>
    <property type="match status" value="2"/>
</dbReference>
<reference evidence="5 6" key="1">
    <citation type="submission" date="2019-02" db="EMBL/GenBank/DDBJ databases">
        <title>Draft Genome Sequence of Streptomyces sp. AM-2504, identified by 16S rRNA comparative analysis as a Streptomyces Kasugaensis strain.</title>
        <authorList>
            <person name="Napolioni V."/>
            <person name="Giuliodori A.M."/>
            <person name="Spurio R."/>
            <person name="Fabbretti A."/>
        </authorList>
    </citation>
    <scope>NUCLEOTIDE SEQUENCE [LARGE SCALE GENOMIC DNA]</scope>
    <source>
        <strain evidence="5 6">AM-2504</strain>
    </source>
</reference>
<name>A0A4V2JJ62_STRKA</name>
<evidence type="ECO:0000259" key="3">
    <source>
        <dbReference type="Pfam" id="PF00534"/>
    </source>
</evidence>
<dbReference type="CDD" id="cd03801">
    <property type="entry name" value="GT4_PimA-like"/>
    <property type="match status" value="1"/>
</dbReference>
<dbReference type="PANTHER" id="PTHR46401:SF2">
    <property type="entry name" value="GLYCOSYLTRANSFERASE WBBK-RELATED"/>
    <property type="match status" value="1"/>
</dbReference>
<comment type="caution">
    <text evidence="5">The sequence shown here is derived from an EMBL/GenBank/DDBJ whole genome shotgun (WGS) entry which is preliminary data.</text>
</comment>
<dbReference type="GO" id="GO:0016757">
    <property type="term" value="F:glycosyltransferase activity"/>
    <property type="evidence" value="ECO:0007669"/>
    <property type="project" value="UniProtKB-KW"/>
</dbReference>
<organism evidence="5 6">
    <name type="scientific">Streptomyces kasugaensis</name>
    <dbReference type="NCBI Taxonomy" id="1946"/>
    <lineage>
        <taxon>Bacteria</taxon>
        <taxon>Bacillati</taxon>
        <taxon>Actinomycetota</taxon>
        <taxon>Actinomycetes</taxon>
        <taxon>Kitasatosporales</taxon>
        <taxon>Streptomycetaceae</taxon>
        <taxon>Streptomyces</taxon>
    </lineage>
</organism>
<evidence type="ECO:0000256" key="1">
    <source>
        <dbReference type="ARBA" id="ARBA00022676"/>
    </source>
</evidence>
<sequence length="385" mass="39911">MACRLGDVRARPVSPAGTLTAAPGRVHVVLPGGVDDPAAPSGGNVYDRQVCRGLTAAGWTVHETALPGSWPQPDDAARARLARTLAALPDASVVLLDGLVACGAPEAVVPQSGRLRSAVVVHLPLADETGLAPATAARLDERERRTLRAADAVVATSPWTARRLTARHGIDPSRVHVAPPGTDPAPLAPGTDGASRLLCVASLTPRKGHDLLLQALAGLTDLHWECEFAGAPGPGPHRRANLRDAVARFGLTGRVRLLGPRTGADLHRTYAAADLGVLASRAEPYGMVVTETLARGTPVLATAVGGVPDALGHAPDGSLPGILVPPDDPGALAAALRRWLADAALRERLRASARLRRTELAGWRTTVESLAGLLARLGRQPGRTV</sequence>
<keyword evidence="6" id="KW-1185">Reference proteome</keyword>
<feature type="domain" description="Glycosyl transferase family 1" evidence="3">
    <location>
        <begin position="196"/>
        <end position="355"/>
    </location>
</feature>
<accession>A0A4V2JJ62</accession>
<feature type="domain" description="Glycosyltransferase subfamily 4-like N-terminal" evidence="4">
    <location>
        <begin position="20"/>
        <end position="184"/>
    </location>
</feature>
<dbReference type="InterPro" id="IPR028098">
    <property type="entry name" value="Glyco_trans_4-like_N"/>
</dbReference>
<dbReference type="Pfam" id="PF13439">
    <property type="entry name" value="Glyco_transf_4"/>
    <property type="match status" value="1"/>
</dbReference>
<dbReference type="InterPro" id="IPR001296">
    <property type="entry name" value="Glyco_trans_1"/>
</dbReference>
<proteinExistence type="predicted"/>
<dbReference type="Proteomes" id="UP000292452">
    <property type="component" value="Unassembled WGS sequence"/>
</dbReference>
<evidence type="ECO:0000313" key="6">
    <source>
        <dbReference type="Proteomes" id="UP000292452"/>
    </source>
</evidence>
<dbReference type="PANTHER" id="PTHR46401">
    <property type="entry name" value="GLYCOSYLTRANSFERASE WBBK-RELATED"/>
    <property type="match status" value="1"/>
</dbReference>
<evidence type="ECO:0000313" key="5">
    <source>
        <dbReference type="EMBL" id="TBO61261.1"/>
    </source>
</evidence>
<evidence type="ECO:0000256" key="2">
    <source>
        <dbReference type="ARBA" id="ARBA00022679"/>
    </source>
</evidence>
<protein>
    <submittedName>
        <fullName evidence="5">Glycosyltransferase family 1 protein</fullName>
    </submittedName>
</protein>
<dbReference type="GO" id="GO:0009103">
    <property type="term" value="P:lipopolysaccharide biosynthetic process"/>
    <property type="evidence" value="ECO:0007669"/>
    <property type="project" value="TreeGrafter"/>
</dbReference>
<dbReference type="SUPFAM" id="SSF53756">
    <property type="entry name" value="UDP-Glycosyltransferase/glycogen phosphorylase"/>
    <property type="match status" value="1"/>
</dbReference>